<comment type="caution">
    <text evidence="1">The sequence shown here is derived from an EMBL/GenBank/DDBJ whole genome shotgun (WGS) entry which is preliminary data.</text>
</comment>
<dbReference type="RefSeq" id="WP_171219025.1">
    <property type="nucleotide sequence ID" value="NZ_JABEPP010000004.1"/>
</dbReference>
<accession>A0A849I7Z6</accession>
<organism evidence="1 2">
    <name type="scientific">Enterovirga aerilata</name>
    <dbReference type="NCBI Taxonomy" id="2730920"/>
    <lineage>
        <taxon>Bacteria</taxon>
        <taxon>Pseudomonadati</taxon>
        <taxon>Pseudomonadota</taxon>
        <taxon>Alphaproteobacteria</taxon>
        <taxon>Hyphomicrobiales</taxon>
        <taxon>Methylobacteriaceae</taxon>
        <taxon>Enterovirga</taxon>
    </lineage>
</organism>
<proteinExistence type="predicted"/>
<reference evidence="1 2" key="1">
    <citation type="submission" date="2020-04" db="EMBL/GenBank/DDBJ databases">
        <title>Enterovirga sp. isolate from soil.</title>
        <authorList>
            <person name="Chea S."/>
            <person name="Kim D.-U."/>
        </authorList>
    </citation>
    <scope>NUCLEOTIDE SEQUENCE [LARGE SCALE GENOMIC DNA]</scope>
    <source>
        <strain evidence="1 2">DB1703</strain>
    </source>
</reference>
<sequence length="96" mass="9758">MAAPANRFARVAAPDPDAVTVTIRQGSDGVMLGEVEGPASSAPGGLPPLSFGRDGSLGAHQALAVGCQLANELGREVVVIDEGGNWRPAWGRLEPA</sequence>
<name>A0A849I7Z6_9HYPH</name>
<dbReference type="EMBL" id="JABEPP010000004">
    <property type="protein sequence ID" value="NNM73508.1"/>
    <property type="molecule type" value="Genomic_DNA"/>
</dbReference>
<evidence type="ECO:0000313" key="2">
    <source>
        <dbReference type="Proteomes" id="UP000564885"/>
    </source>
</evidence>
<protein>
    <submittedName>
        <fullName evidence="1">Uncharacterized protein</fullName>
    </submittedName>
</protein>
<keyword evidence="2" id="KW-1185">Reference proteome</keyword>
<gene>
    <name evidence="1" type="ORF">HJG44_14060</name>
</gene>
<dbReference type="Proteomes" id="UP000564885">
    <property type="component" value="Unassembled WGS sequence"/>
</dbReference>
<evidence type="ECO:0000313" key="1">
    <source>
        <dbReference type="EMBL" id="NNM73508.1"/>
    </source>
</evidence>
<dbReference type="AlphaFoldDB" id="A0A849I7Z6"/>